<evidence type="ECO:0000313" key="10">
    <source>
        <dbReference type="EMBL" id="NMM61794.1"/>
    </source>
</evidence>
<dbReference type="SUPFAM" id="SSF55681">
    <property type="entry name" value="Class II aaRS and biotin synthetases"/>
    <property type="match status" value="1"/>
</dbReference>
<dbReference type="Proteomes" id="UP000537131">
    <property type="component" value="Unassembled WGS sequence"/>
</dbReference>
<comment type="catalytic activity">
    <reaction evidence="7">
        <text>L-aspartate + NH4(+) + ATP = L-asparagine + AMP + diphosphate + H(+)</text>
        <dbReference type="Rhea" id="RHEA:11372"/>
        <dbReference type="ChEBI" id="CHEBI:15378"/>
        <dbReference type="ChEBI" id="CHEBI:28938"/>
        <dbReference type="ChEBI" id="CHEBI:29991"/>
        <dbReference type="ChEBI" id="CHEBI:30616"/>
        <dbReference type="ChEBI" id="CHEBI:33019"/>
        <dbReference type="ChEBI" id="CHEBI:58048"/>
        <dbReference type="ChEBI" id="CHEBI:456215"/>
        <dbReference type="EC" id="6.3.1.1"/>
    </reaction>
</comment>
<dbReference type="InterPro" id="IPR045864">
    <property type="entry name" value="aa-tRNA-synth_II/BPL/LPL"/>
</dbReference>
<evidence type="ECO:0000256" key="8">
    <source>
        <dbReference type="NCBIfam" id="TIGR00669"/>
    </source>
</evidence>
<evidence type="ECO:0000256" key="7">
    <source>
        <dbReference type="HAMAP-Rule" id="MF_00555"/>
    </source>
</evidence>
<dbReference type="PANTHER" id="PTHR30073:SF5">
    <property type="entry name" value="ASPARTATE--AMMONIA LIGASE"/>
    <property type="match status" value="1"/>
</dbReference>
<keyword evidence="1 7" id="KW-0963">Cytoplasm</keyword>
<reference evidence="10 11" key="1">
    <citation type="submission" date="2020-04" db="EMBL/GenBank/DDBJ databases">
        <authorList>
            <person name="Doyle D.A."/>
        </authorList>
    </citation>
    <scope>NUCLEOTIDE SEQUENCE [LARGE SCALE GENOMIC DNA]</scope>
    <source>
        <strain evidence="10 11">P21</strain>
    </source>
</reference>
<dbReference type="EMBL" id="JABBNI010000008">
    <property type="protein sequence ID" value="NMM61794.1"/>
    <property type="molecule type" value="Genomic_DNA"/>
</dbReference>
<dbReference type="GO" id="GO:0005829">
    <property type="term" value="C:cytosol"/>
    <property type="evidence" value="ECO:0007669"/>
    <property type="project" value="TreeGrafter"/>
</dbReference>
<dbReference type="InterPro" id="IPR006195">
    <property type="entry name" value="aa-tRNA-synth_II"/>
</dbReference>
<dbReference type="NCBIfam" id="TIGR00669">
    <property type="entry name" value="asnA"/>
    <property type="match status" value="1"/>
</dbReference>
<evidence type="ECO:0000256" key="1">
    <source>
        <dbReference type="ARBA" id="ARBA00022490"/>
    </source>
</evidence>
<dbReference type="UniPathway" id="UPA00134">
    <property type="reaction ID" value="UER00194"/>
</dbReference>
<dbReference type="Pfam" id="PF03590">
    <property type="entry name" value="AsnA"/>
    <property type="match status" value="1"/>
</dbReference>
<dbReference type="HAMAP" id="MF_00555">
    <property type="entry name" value="AsnA"/>
    <property type="match status" value="1"/>
</dbReference>
<proteinExistence type="inferred from homology"/>
<dbReference type="PANTHER" id="PTHR30073">
    <property type="entry name" value="ASPARTATE--AMMONIA LIGASE"/>
    <property type="match status" value="1"/>
</dbReference>
<dbReference type="PIRSF" id="PIRSF001555">
    <property type="entry name" value="Asp_ammon_ligase"/>
    <property type="match status" value="1"/>
</dbReference>
<comment type="similarity">
    <text evidence="7">Belongs to the class-II aminoacyl-tRNA synthetase family. AsnA subfamily.</text>
</comment>
<accession>A0A7Y0EE36</accession>
<dbReference type="GO" id="GO:0004071">
    <property type="term" value="F:aspartate-ammonia ligase activity"/>
    <property type="evidence" value="ECO:0007669"/>
    <property type="project" value="UniProtKB-UniRule"/>
</dbReference>
<comment type="caution">
    <text evidence="10">The sequence shown here is derived from an EMBL/GenBank/DDBJ whole genome shotgun (WGS) entry which is preliminary data.</text>
</comment>
<dbReference type="RefSeq" id="WP_169296406.1">
    <property type="nucleotide sequence ID" value="NZ_JABBNI010000008.1"/>
</dbReference>
<dbReference type="EC" id="6.3.1.1" evidence="7 8"/>
<gene>
    <name evidence="7" type="primary">asnA</name>
    <name evidence="10" type="ORF">HBE96_03645</name>
</gene>
<comment type="pathway">
    <text evidence="7">Amino-acid biosynthesis; L-asparagine biosynthesis; L-asparagine from L-aspartate (ammonia route): step 1/1.</text>
</comment>
<evidence type="ECO:0000256" key="4">
    <source>
        <dbReference type="ARBA" id="ARBA00022741"/>
    </source>
</evidence>
<keyword evidence="5 7" id="KW-0067">ATP-binding</keyword>
<dbReference type="PROSITE" id="PS50862">
    <property type="entry name" value="AA_TRNA_LIGASE_II"/>
    <property type="match status" value="1"/>
</dbReference>
<evidence type="ECO:0000256" key="2">
    <source>
        <dbReference type="ARBA" id="ARBA00022598"/>
    </source>
</evidence>
<keyword evidence="6 7" id="KW-0061">Asparagine biosynthesis</keyword>
<name>A0A7Y0EE36_9CLOT</name>
<sequence length="340" mass="39345">MELMYSSLIKPKGYKSKNNIIETERAIKKVKDFFQNRLSEELNLTRVSAPIFVKCATGINDNLNGVERPVSFDAKAIDDSNIEIVQSLAKWKRIALKRYGFEAGEGLYTDMNAIRRDEELDNLHSMYVDQWDWEKIIDKKDRTEKTLKATVESIYKVFKDTENYVNSLYPTVEKILPEKITFITTQELEDTYPDLTPKQREDAIAKKLGAVFISQIGKTLKSGEKHDGRSPDYDDWKLNGDILFWYPILDRAVELSSMGIRVDEKSLEEQLKISNCEDRKELQYHKMLLDKKLPYTIGGGIGQSRICMFFLRKAHVGEVQAAIWPQEMIEECESESIFLL</sequence>
<keyword evidence="11" id="KW-1185">Reference proteome</keyword>
<keyword evidence="4 7" id="KW-0547">Nucleotide-binding</keyword>
<dbReference type="CDD" id="cd00645">
    <property type="entry name" value="AsnA"/>
    <property type="match status" value="1"/>
</dbReference>
<evidence type="ECO:0000256" key="3">
    <source>
        <dbReference type="ARBA" id="ARBA00022605"/>
    </source>
</evidence>
<evidence type="ECO:0000313" key="11">
    <source>
        <dbReference type="Proteomes" id="UP000537131"/>
    </source>
</evidence>
<comment type="subcellular location">
    <subcellularLocation>
        <location evidence="7">Cytoplasm</location>
    </subcellularLocation>
</comment>
<keyword evidence="3 7" id="KW-0028">Amino-acid biosynthesis</keyword>
<evidence type="ECO:0000256" key="6">
    <source>
        <dbReference type="ARBA" id="ARBA00022888"/>
    </source>
</evidence>
<dbReference type="GO" id="GO:0005524">
    <property type="term" value="F:ATP binding"/>
    <property type="evidence" value="ECO:0007669"/>
    <property type="project" value="UniProtKB-UniRule"/>
</dbReference>
<dbReference type="InterPro" id="IPR004618">
    <property type="entry name" value="AsnA"/>
</dbReference>
<organism evidence="10 11">
    <name type="scientific">Clostridium muellerianum</name>
    <dbReference type="NCBI Taxonomy" id="2716538"/>
    <lineage>
        <taxon>Bacteria</taxon>
        <taxon>Bacillati</taxon>
        <taxon>Bacillota</taxon>
        <taxon>Clostridia</taxon>
        <taxon>Eubacteriales</taxon>
        <taxon>Clostridiaceae</taxon>
        <taxon>Clostridium</taxon>
    </lineage>
</organism>
<dbReference type="GO" id="GO:0140096">
    <property type="term" value="F:catalytic activity, acting on a protein"/>
    <property type="evidence" value="ECO:0007669"/>
    <property type="project" value="UniProtKB-ARBA"/>
</dbReference>
<reference evidence="10 11" key="2">
    <citation type="submission" date="2020-06" db="EMBL/GenBank/DDBJ databases">
        <title>Complete Genome Sequence of Clostridium muelleri sp. nov. P21T, an Acid-Alcohol Producing Acetogen Isolated from Old Hay.</title>
        <authorList>
            <person name="Duncan K.E."/>
            <person name="Tanner R.S."/>
        </authorList>
    </citation>
    <scope>NUCLEOTIDE SEQUENCE [LARGE SCALE GENOMIC DNA]</scope>
    <source>
        <strain evidence="10 11">P21</strain>
    </source>
</reference>
<dbReference type="GO" id="GO:0070981">
    <property type="term" value="P:L-asparagine biosynthetic process"/>
    <property type="evidence" value="ECO:0007669"/>
    <property type="project" value="UniProtKB-UniRule"/>
</dbReference>
<feature type="domain" description="Aminoacyl-transfer RNA synthetases class-II family profile" evidence="9">
    <location>
        <begin position="29"/>
        <end position="325"/>
    </location>
</feature>
<evidence type="ECO:0000256" key="5">
    <source>
        <dbReference type="ARBA" id="ARBA00022840"/>
    </source>
</evidence>
<evidence type="ECO:0000259" key="9">
    <source>
        <dbReference type="PROSITE" id="PS50862"/>
    </source>
</evidence>
<dbReference type="AlphaFoldDB" id="A0A7Y0EE36"/>
<keyword evidence="2 7" id="KW-0436">Ligase</keyword>
<dbReference type="Gene3D" id="3.30.930.10">
    <property type="entry name" value="Bira Bifunctional Protein, Domain 2"/>
    <property type="match status" value="1"/>
</dbReference>
<dbReference type="GO" id="GO:0016740">
    <property type="term" value="F:transferase activity"/>
    <property type="evidence" value="ECO:0007669"/>
    <property type="project" value="UniProtKB-ARBA"/>
</dbReference>
<protein>
    <recommendedName>
        <fullName evidence="7 8">Aspartate--ammonia ligase</fullName>
        <ecNumber evidence="7 8">6.3.1.1</ecNumber>
    </recommendedName>
    <alternativeName>
        <fullName evidence="7">Asparagine synthetase A</fullName>
    </alternativeName>
</protein>